<dbReference type="GO" id="GO:0005634">
    <property type="term" value="C:nucleus"/>
    <property type="evidence" value="ECO:0007669"/>
    <property type="project" value="UniProtKB-SubCell"/>
</dbReference>
<dbReference type="SUPFAM" id="SSF102860">
    <property type="entry name" value="mRNA decapping enzyme DcpS N-terminal domain"/>
    <property type="match status" value="1"/>
</dbReference>
<evidence type="ECO:0000256" key="17">
    <source>
        <dbReference type="PIRSR" id="PIRSR028973-2"/>
    </source>
</evidence>
<keyword evidence="13 15" id="KW-0539">Nucleus</keyword>
<evidence type="ECO:0000256" key="6">
    <source>
        <dbReference type="ARBA" id="ARBA00015636"/>
    </source>
</evidence>
<dbReference type="InterPro" id="IPR011145">
    <property type="entry name" value="Scavenger_mRNA_decap_enz_N"/>
</dbReference>
<evidence type="ECO:0000256" key="2">
    <source>
        <dbReference type="ARBA" id="ARBA00004496"/>
    </source>
</evidence>
<feature type="binding site" evidence="17">
    <location>
        <position position="195"/>
    </location>
    <ligand>
        <name>substrate</name>
    </ligand>
</feature>
<evidence type="ECO:0000256" key="7">
    <source>
        <dbReference type="ARBA" id="ARBA00022490"/>
    </source>
</evidence>
<evidence type="ECO:0000256" key="15">
    <source>
        <dbReference type="PIRNR" id="PIRNR028973"/>
    </source>
</evidence>
<evidence type="ECO:0000256" key="5">
    <source>
        <dbReference type="ARBA" id="ARBA00012520"/>
    </source>
</evidence>
<comment type="function">
    <text evidence="15">Decapping scavenger enzyme that catalyzes the cleavage of a residual cap structure following the degradation of mRNAs by the 3'-&gt;5' exosome-mediated mRNA decay pathway.</text>
</comment>
<dbReference type="PANTHER" id="PTHR12978:SF0">
    <property type="entry name" value="M7GPPPX DIPHOSPHATASE"/>
    <property type="match status" value="1"/>
</dbReference>
<proteinExistence type="inferred from homology"/>
<evidence type="ECO:0000256" key="4">
    <source>
        <dbReference type="ARBA" id="ARBA00011140"/>
    </source>
</evidence>
<dbReference type="FunFam" id="3.30.200.40:FF:000001">
    <property type="entry name" value="m7GpppX diphosphatase"/>
    <property type="match status" value="1"/>
</dbReference>
<evidence type="ECO:0000256" key="12">
    <source>
        <dbReference type="ARBA" id="ARBA00023187"/>
    </source>
</evidence>
<evidence type="ECO:0000256" key="11">
    <source>
        <dbReference type="ARBA" id="ARBA00022990"/>
    </source>
</evidence>
<organism evidence="18 19">
    <name type="scientific">Cryptolaemus montrouzieri</name>
    <dbReference type="NCBI Taxonomy" id="559131"/>
    <lineage>
        <taxon>Eukaryota</taxon>
        <taxon>Metazoa</taxon>
        <taxon>Ecdysozoa</taxon>
        <taxon>Arthropoda</taxon>
        <taxon>Hexapoda</taxon>
        <taxon>Insecta</taxon>
        <taxon>Pterygota</taxon>
        <taxon>Neoptera</taxon>
        <taxon>Endopterygota</taxon>
        <taxon>Coleoptera</taxon>
        <taxon>Polyphaga</taxon>
        <taxon>Cucujiformia</taxon>
        <taxon>Coccinelloidea</taxon>
        <taxon>Coccinellidae</taxon>
        <taxon>Scymninae</taxon>
        <taxon>Scymnini</taxon>
        <taxon>Cryptolaemus</taxon>
    </lineage>
</organism>
<reference evidence="18 19" key="1">
    <citation type="journal article" date="2021" name="BMC Biol.">
        <title>Horizontally acquired antibacterial genes associated with adaptive radiation of ladybird beetles.</title>
        <authorList>
            <person name="Li H.S."/>
            <person name="Tang X.F."/>
            <person name="Huang Y.H."/>
            <person name="Xu Z.Y."/>
            <person name="Chen M.L."/>
            <person name="Du X.Y."/>
            <person name="Qiu B.Y."/>
            <person name="Chen P.T."/>
            <person name="Zhang W."/>
            <person name="Slipinski A."/>
            <person name="Escalona H.E."/>
            <person name="Waterhouse R.M."/>
            <person name="Zwick A."/>
            <person name="Pang H."/>
        </authorList>
    </citation>
    <scope>NUCLEOTIDE SEQUENCE [LARGE SCALE GENOMIC DNA]</scope>
    <source>
        <strain evidence="18">SYSU2018</strain>
    </source>
</reference>
<dbReference type="InterPro" id="IPR036265">
    <property type="entry name" value="HIT-like_sf"/>
</dbReference>
<dbReference type="Pfam" id="PF11969">
    <property type="entry name" value="DcpS_C"/>
    <property type="match status" value="1"/>
</dbReference>
<keyword evidence="19" id="KW-1185">Reference proteome</keyword>
<evidence type="ECO:0000256" key="14">
    <source>
        <dbReference type="ARBA" id="ARBA00048222"/>
    </source>
</evidence>
<dbReference type="GO" id="GO:0140932">
    <property type="term" value="F:5'-(N(7)-methyl 5'-triphosphoguanosine)-[mRNA] diphosphatase activity"/>
    <property type="evidence" value="ECO:0007669"/>
    <property type="project" value="UniProtKB-EC"/>
</dbReference>
<feature type="binding site" evidence="17">
    <location>
        <begin position="255"/>
        <end position="266"/>
    </location>
    <ligand>
        <name>substrate</name>
    </ligand>
</feature>
<keyword evidence="10 15" id="KW-0378">Hydrolase</keyword>
<comment type="catalytic activity">
    <reaction evidence="14 15">
        <text>a 5'-end (N(7)-methyl 5'-triphosphoguanosine)-ribonucleoside in mRNA + H2O = N(7)-methyl-GMP + a 5'-end diphospho-ribonucleoside in mRNA + 2 H(+)</text>
        <dbReference type="Rhea" id="RHEA:65388"/>
        <dbReference type="Rhea" id="RHEA-COMP:17165"/>
        <dbReference type="Rhea" id="RHEA-COMP:17167"/>
        <dbReference type="ChEBI" id="CHEBI:15377"/>
        <dbReference type="ChEBI" id="CHEBI:15378"/>
        <dbReference type="ChEBI" id="CHEBI:58285"/>
        <dbReference type="ChEBI" id="CHEBI:156461"/>
        <dbReference type="ChEBI" id="CHEBI:167616"/>
        <dbReference type="EC" id="3.6.1.59"/>
    </reaction>
</comment>
<feature type="binding site" evidence="17">
    <location>
        <position position="163"/>
    </location>
    <ligand>
        <name>substrate</name>
    </ligand>
</feature>
<evidence type="ECO:0000256" key="1">
    <source>
        <dbReference type="ARBA" id="ARBA00004123"/>
    </source>
</evidence>
<dbReference type="GO" id="GO:0008380">
    <property type="term" value="P:RNA splicing"/>
    <property type="evidence" value="ECO:0007669"/>
    <property type="project" value="UniProtKB-KW"/>
</dbReference>
<comment type="subcellular location">
    <subcellularLocation>
        <location evidence="2">Cytoplasm</location>
    </subcellularLocation>
    <subcellularLocation>
        <location evidence="1 15">Nucleus</location>
    </subcellularLocation>
</comment>
<comment type="caution">
    <text evidence="18">The sequence shown here is derived from an EMBL/GenBank/DDBJ whole genome shotgun (WGS) entry which is preliminary data.</text>
</comment>
<dbReference type="FunFam" id="3.30.428.10:FF:000006">
    <property type="entry name" value="m7GpppX diphosphatase"/>
    <property type="match status" value="1"/>
</dbReference>
<dbReference type="Pfam" id="PF05652">
    <property type="entry name" value="DcpS"/>
    <property type="match status" value="1"/>
</dbReference>
<dbReference type="EC" id="3.6.1.59" evidence="5 15"/>
<dbReference type="PIRSF" id="PIRSF028973">
    <property type="entry name" value="Scavenger_mRNA_decap_enz"/>
    <property type="match status" value="1"/>
</dbReference>
<dbReference type="GO" id="GO:0006397">
    <property type="term" value="P:mRNA processing"/>
    <property type="evidence" value="ECO:0007669"/>
    <property type="project" value="UniProtKB-KW"/>
</dbReference>
<evidence type="ECO:0000256" key="9">
    <source>
        <dbReference type="ARBA" id="ARBA00022664"/>
    </source>
</evidence>
<comment type="subunit">
    <text evidence="4">Homodimer. Associates with components of the exosome multienzyme ribonuclease complex, such as EXOSC3 and EXOSC4. Interacts with NDOR1.</text>
</comment>
<evidence type="ECO:0000313" key="19">
    <source>
        <dbReference type="Proteomes" id="UP001516400"/>
    </source>
</evidence>
<protein>
    <recommendedName>
        <fullName evidence="6 15">m7GpppX diphosphatase</fullName>
        <ecNumber evidence="5 15">3.6.1.59</ecNumber>
    </recommendedName>
</protein>
<feature type="binding site" evidence="17">
    <location>
        <position position="173"/>
    </location>
    <ligand>
        <name>substrate</name>
    </ligand>
</feature>
<keyword evidence="9 15" id="KW-0507">mRNA processing</keyword>
<evidence type="ECO:0000313" key="18">
    <source>
        <dbReference type="EMBL" id="KAL3275142.1"/>
    </source>
</evidence>
<keyword evidence="11" id="KW-0007">Acetylation</keyword>
<dbReference type="PANTHER" id="PTHR12978">
    <property type="entry name" value="HISTIDINE TRIAD HIT PROTEIN MEMBER"/>
    <property type="match status" value="1"/>
</dbReference>
<dbReference type="GO" id="GO:0000290">
    <property type="term" value="P:deadenylation-dependent decapping of nuclear-transcribed mRNA"/>
    <property type="evidence" value="ECO:0007669"/>
    <property type="project" value="UniProtKB-UniRule"/>
</dbReference>
<dbReference type="Proteomes" id="UP001516400">
    <property type="component" value="Unassembled WGS sequence"/>
</dbReference>
<feature type="binding site" evidence="17">
    <location>
        <position position="193"/>
    </location>
    <ligand>
        <name>substrate</name>
    </ligand>
</feature>
<evidence type="ECO:0000256" key="13">
    <source>
        <dbReference type="ARBA" id="ARBA00023242"/>
    </source>
</evidence>
<dbReference type="GO" id="GO:0000340">
    <property type="term" value="F:RNA 7-methylguanosine cap binding"/>
    <property type="evidence" value="ECO:0007669"/>
    <property type="project" value="UniProtKB-UniRule"/>
</dbReference>
<keyword evidence="7" id="KW-0963">Cytoplasm</keyword>
<evidence type="ECO:0000256" key="3">
    <source>
        <dbReference type="ARBA" id="ARBA00010208"/>
    </source>
</evidence>
<evidence type="ECO:0000256" key="10">
    <source>
        <dbReference type="ARBA" id="ARBA00022801"/>
    </source>
</evidence>
<sequence length="331" mass="38075">MASANKIIKLENAIEASDYPKRINDVVHETLTNLSKFQLNEILSNNTNRKIVSLKGKFEGSSGDAIVILEKTAFSEDILTEGNKYFNEENHLKNIFHNDIYGDYQYFPQIELNALKATIIHPASQKHIDKYSVHNLYMVDETPKIYTEVILPQISKDQFDLQWVFNILNHTSESERIVFEDPDAESGFILLPDLKWGGEVDTLYLLAICHKKGIKSLRDLNEQHLPLLKNINKKGIETISSKYGLDGSQLRVYLHYQPSFYHLHIHFTYLRHEAPGILAERAHLLSNVISNIELIPDYYQRVTLPFVVRENDGLFQALEEGKVLKKISKPV</sequence>
<comment type="similarity">
    <text evidence="3 15">Belongs to the HIT family.</text>
</comment>
<gene>
    <name evidence="18" type="ORF">HHI36_019911</name>
</gene>
<evidence type="ECO:0000256" key="16">
    <source>
        <dbReference type="PIRSR" id="PIRSR028973-1"/>
    </source>
</evidence>
<dbReference type="AlphaFoldDB" id="A0ABD2N9G7"/>
<dbReference type="SUPFAM" id="SSF54197">
    <property type="entry name" value="HIT-like"/>
    <property type="match status" value="1"/>
</dbReference>
<name>A0ABD2N9G7_9CUCU</name>
<feature type="active site" description="Nucleophile" evidence="16">
    <location>
        <position position="264"/>
    </location>
</feature>
<dbReference type="InterPro" id="IPR008594">
    <property type="entry name" value="DcpS/DCS2"/>
</dbReference>
<evidence type="ECO:0000256" key="8">
    <source>
        <dbReference type="ARBA" id="ARBA00022553"/>
    </source>
</evidence>
<dbReference type="GO" id="GO:0005737">
    <property type="term" value="C:cytoplasm"/>
    <property type="evidence" value="ECO:0007669"/>
    <property type="project" value="UniProtKB-SubCell"/>
</dbReference>
<dbReference type="Gene3D" id="3.30.428.10">
    <property type="entry name" value="HIT-like"/>
    <property type="match status" value="1"/>
</dbReference>
<keyword evidence="8" id="KW-0597">Phosphoprotein</keyword>
<accession>A0ABD2N9G7</accession>
<keyword evidence="12" id="KW-0508">mRNA splicing</keyword>
<dbReference type="Gene3D" id="3.30.200.40">
    <property type="entry name" value="Scavenger mRNA decapping enzyme, N-terminal domain"/>
    <property type="match status" value="1"/>
</dbReference>
<dbReference type="EMBL" id="JABFTP020000083">
    <property type="protein sequence ID" value="KAL3275142.1"/>
    <property type="molecule type" value="Genomic_DNA"/>
</dbReference>